<keyword evidence="3" id="KW-0136">Cellulose degradation</keyword>
<keyword evidence="3" id="KW-0378">Hydrolase</keyword>
<reference evidence="4 5" key="1">
    <citation type="submission" date="2017-09" db="EMBL/GenBank/DDBJ databases">
        <authorList>
            <person name="Ehlers B."/>
            <person name="Leendertz F.H."/>
        </authorList>
    </citation>
    <scope>NUCLEOTIDE SEQUENCE [LARGE SCALE GENOMIC DNA]</scope>
    <source>
        <strain evidence="4 5">CGMCC 4.6857</strain>
    </source>
</reference>
<dbReference type="AlphaFoldDB" id="A0A285H3T7"/>
<evidence type="ECO:0000313" key="5">
    <source>
        <dbReference type="Proteomes" id="UP000219612"/>
    </source>
</evidence>
<dbReference type="PANTHER" id="PTHR34876:SF4">
    <property type="entry name" value="1,4-BETA-D-GLUCAN CELLOBIOHYDROLASE C-RELATED"/>
    <property type="match status" value="1"/>
</dbReference>
<dbReference type="Gene3D" id="3.20.20.40">
    <property type="entry name" value="1, 4-beta cellobiohydrolase"/>
    <property type="match status" value="1"/>
</dbReference>
<feature type="active site" description="Proton acceptor" evidence="1">
    <location>
        <position position="315"/>
    </location>
</feature>
<keyword evidence="3" id="KW-0119">Carbohydrate metabolism</keyword>
<sequence>MKRRYVLLTAGALVAAGIAAPVAISASEKKSPAPAPSTEAWDGRLTGQGLYVDPNGAAADQVRAWEAAGRTRDAAIMRRIADRPTATWFADESTGYAARARQLVTDAGRAGKLPVLTLYHIPNRDCSGHSAGGAASAVAYRQWVGALATAIRGHRSVVVLEPDAVAQTVRGCLNAKAATERFGLLLHAVTVLRANPGTLVYVDAGNPTWIRKPAQMAAALRRAGIQRASGFALNVANFERTADNVRYGTALSRQLGGTHFVVDTSRNGNGPAKVGAGDRHWCNPPGRKLGEAPTTRTGHTLVDAYLWVKRPGESDGACSAGAPPAGQWWPEYALALAS</sequence>
<dbReference type="Pfam" id="PF01341">
    <property type="entry name" value="Glyco_hydro_6"/>
    <property type="match status" value="1"/>
</dbReference>
<dbReference type="PRINTS" id="PR00733">
    <property type="entry name" value="GLHYDRLASE6"/>
</dbReference>
<evidence type="ECO:0000256" key="1">
    <source>
        <dbReference type="PIRSR" id="PIRSR001100-1"/>
    </source>
</evidence>
<evidence type="ECO:0000256" key="3">
    <source>
        <dbReference type="RuleBase" id="RU361186"/>
    </source>
</evidence>
<feature type="binding site" evidence="2">
    <location>
        <position position="88"/>
    </location>
    <ligand>
        <name>substrate</name>
    </ligand>
</feature>
<dbReference type="RefSeq" id="WP_245922918.1">
    <property type="nucleotide sequence ID" value="NZ_OBDY01000003.1"/>
</dbReference>
<proteinExistence type="inferred from homology"/>
<dbReference type="EC" id="3.2.1.-" evidence="3"/>
<feature type="binding site" evidence="2">
    <location>
        <position position="313"/>
    </location>
    <ligand>
        <name>substrate</name>
    </ligand>
</feature>
<dbReference type="InterPro" id="IPR036434">
    <property type="entry name" value="Beta_cellobiohydrolase_sf"/>
</dbReference>
<name>A0A285H3T7_9ACTN</name>
<dbReference type="SUPFAM" id="SSF51989">
    <property type="entry name" value="Glycosyl hydrolases family 6, cellulases"/>
    <property type="match status" value="1"/>
</dbReference>
<feature type="binding site" evidence="2">
    <location>
        <position position="209"/>
    </location>
    <ligand>
        <name>substrate</name>
    </ligand>
</feature>
<keyword evidence="3" id="KW-0732">Signal</keyword>
<protein>
    <recommendedName>
        <fullName evidence="3">Glucanase</fullName>
        <ecNumber evidence="3">3.2.1.-</ecNumber>
    </recommendedName>
</protein>
<evidence type="ECO:0000313" key="4">
    <source>
        <dbReference type="EMBL" id="SNY30233.1"/>
    </source>
</evidence>
<comment type="similarity">
    <text evidence="3">Belongs to the glycosyl hydrolase family 6.</text>
</comment>
<gene>
    <name evidence="4" type="ORF">SAMN05421748_103369</name>
</gene>
<keyword evidence="3" id="KW-0326">Glycosidase</keyword>
<feature type="binding site" evidence="2">
    <location>
        <position position="237"/>
    </location>
    <ligand>
        <name>substrate</name>
    </ligand>
</feature>
<feature type="binding site" evidence="2">
    <location>
        <position position="281"/>
    </location>
    <ligand>
        <name>substrate</name>
    </ligand>
</feature>
<feature type="binding site" evidence="2">
    <location>
        <position position="309"/>
    </location>
    <ligand>
        <name>substrate</name>
    </ligand>
</feature>
<feature type="active site" description="Proton donor" evidence="1">
    <location>
        <position position="163"/>
    </location>
</feature>
<dbReference type="EMBL" id="OBDY01000003">
    <property type="protein sequence ID" value="SNY30233.1"/>
    <property type="molecule type" value="Genomic_DNA"/>
</dbReference>
<feature type="chain" id="PRO_5011826497" description="Glucanase" evidence="3">
    <location>
        <begin position="27"/>
        <end position="338"/>
    </location>
</feature>
<dbReference type="GO" id="GO:0030245">
    <property type="term" value="P:cellulose catabolic process"/>
    <property type="evidence" value="ECO:0007669"/>
    <property type="project" value="UniProtKB-KW"/>
</dbReference>
<dbReference type="PIRSF" id="PIRSF001100">
    <property type="entry name" value="Beta_cellobiohydrolase"/>
    <property type="match status" value="1"/>
</dbReference>
<evidence type="ECO:0000256" key="2">
    <source>
        <dbReference type="PIRSR" id="PIRSR001100-2"/>
    </source>
</evidence>
<dbReference type="PANTHER" id="PTHR34876">
    <property type="match status" value="1"/>
</dbReference>
<keyword evidence="3" id="KW-0624">Polysaccharide degradation</keyword>
<dbReference type="InterPro" id="IPR016288">
    <property type="entry name" value="Beta_cellobiohydrolase"/>
</dbReference>
<dbReference type="Proteomes" id="UP000219612">
    <property type="component" value="Unassembled WGS sequence"/>
</dbReference>
<organism evidence="4 5">
    <name type="scientific">Paractinoplanes atraurantiacus</name>
    <dbReference type="NCBI Taxonomy" id="1036182"/>
    <lineage>
        <taxon>Bacteria</taxon>
        <taxon>Bacillati</taxon>
        <taxon>Actinomycetota</taxon>
        <taxon>Actinomycetes</taxon>
        <taxon>Micromonosporales</taxon>
        <taxon>Micromonosporaceae</taxon>
        <taxon>Paractinoplanes</taxon>
    </lineage>
</organism>
<dbReference type="GO" id="GO:0004553">
    <property type="term" value="F:hydrolase activity, hydrolyzing O-glycosyl compounds"/>
    <property type="evidence" value="ECO:0007669"/>
    <property type="project" value="InterPro"/>
</dbReference>
<feature type="signal peptide" evidence="3">
    <location>
        <begin position="1"/>
        <end position="26"/>
    </location>
</feature>
<keyword evidence="5" id="KW-1185">Reference proteome</keyword>
<accession>A0A285H3T7</accession>